<dbReference type="InterPro" id="IPR046357">
    <property type="entry name" value="PPIase_dom_sf"/>
</dbReference>
<dbReference type="FunFam" id="3.10.50.40:FF:000006">
    <property type="entry name" value="Peptidyl-prolyl cis-trans isomerase"/>
    <property type="match status" value="1"/>
</dbReference>
<dbReference type="PANTHER" id="PTHR43811">
    <property type="entry name" value="FKBP-TYPE PEPTIDYL-PROLYL CIS-TRANS ISOMERASE FKPA"/>
    <property type="match status" value="1"/>
</dbReference>
<evidence type="ECO:0000313" key="10">
    <source>
        <dbReference type="EMBL" id="GGK10269.1"/>
    </source>
</evidence>
<dbReference type="Proteomes" id="UP000612329">
    <property type="component" value="Unassembled WGS sequence"/>
</dbReference>
<evidence type="ECO:0000256" key="2">
    <source>
        <dbReference type="ARBA" id="ARBA00006577"/>
    </source>
</evidence>
<dbReference type="PANTHER" id="PTHR43811:SF19">
    <property type="entry name" value="39 KDA FK506-BINDING NUCLEAR PROTEIN"/>
    <property type="match status" value="1"/>
</dbReference>
<keyword evidence="8" id="KW-1133">Transmembrane helix</keyword>
<dbReference type="Gene3D" id="3.10.50.40">
    <property type="match status" value="1"/>
</dbReference>
<comment type="caution">
    <text evidence="10">The sequence shown here is derived from an EMBL/GenBank/DDBJ whole genome shotgun (WGS) entry which is preliminary data.</text>
</comment>
<evidence type="ECO:0000256" key="3">
    <source>
        <dbReference type="ARBA" id="ARBA00023110"/>
    </source>
</evidence>
<comment type="catalytic activity">
    <reaction evidence="1 5 6">
        <text>[protein]-peptidylproline (omega=180) = [protein]-peptidylproline (omega=0)</text>
        <dbReference type="Rhea" id="RHEA:16237"/>
        <dbReference type="Rhea" id="RHEA-COMP:10747"/>
        <dbReference type="Rhea" id="RHEA-COMP:10748"/>
        <dbReference type="ChEBI" id="CHEBI:83833"/>
        <dbReference type="ChEBI" id="CHEBI:83834"/>
        <dbReference type="EC" id="5.2.1.8"/>
    </reaction>
</comment>
<evidence type="ECO:0000313" key="11">
    <source>
        <dbReference type="Proteomes" id="UP000612329"/>
    </source>
</evidence>
<comment type="similarity">
    <text evidence="2 6">Belongs to the FKBP-type PPIase family.</text>
</comment>
<evidence type="ECO:0000256" key="5">
    <source>
        <dbReference type="PROSITE-ProRule" id="PRU00277"/>
    </source>
</evidence>
<dbReference type="Gene3D" id="1.10.287.460">
    <property type="entry name" value="Peptidyl-prolyl cis-trans isomerase, FKBP-type, N-terminal domain"/>
    <property type="match status" value="1"/>
</dbReference>
<dbReference type="PROSITE" id="PS50059">
    <property type="entry name" value="FKBP_PPIASE"/>
    <property type="match status" value="1"/>
</dbReference>
<feature type="domain" description="PPIase FKBP-type" evidence="9">
    <location>
        <begin position="187"/>
        <end position="274"/>
    </location>
</feature>
<evidence type="ECO:0000256" key="1">
    <source>
        <dbReference type="ARBA" id="ARBA00000971"/>
    </source>
</evidence>
<dbReference type="Pfam" id="PF01346">
    <property type="entry name" value="FKBP_N"/>
    <property type="match status" value="1"/>
</dbReference>
<evidence type="ECO:0000256" key="4">
    <source>
        <dbReference type="ARBA" id="ARBA00023235"/>
    </source>
</evidence>
<evidence type="ECO:0000259" key="9">
    <source>
        <dbReference type="PROSITE" id="PS50059"/>
    </source>
</evidence>
<dbReference type="EC" id="5.2.1.8" evidence="6"/>
<evidence type="ECO:0000256" key="8">
    <source>
        <dbReference type="SAM" id="Phobius"/>
    </source>
</evidence>
<evidence type="ECO:0000256" key="7">
    <source>
        <dbReference type="SAM" id="Coils"/>
    </source>
</evidence>
<dbReference type="EMBL" id="BMNR01000001">
    <property type="protein sequence ID" value="GGK10269.1"/>
    <property type="molecule type" value="Genomic_DNA"/>
</dbReference>
<keyword evidence="8" id="KW-0812">Transmembrane</keyword>
<gene>
    <name evidence="10" type="ORF">GCM10007962_00530</name>
</gene>
<dbReference type="Pfam" id="PF00254">
    <property type="entry name" value="FKBP_C"/>
    <property type="match status" value="1"/>
</dbReference>
<keyword evidence="3 5" id="KW-0697">Rotamase</keyword>
<keyword evidence="11" id="KW-1185">Reference proteome</keyword>
<dbReference type="AlphaFoldDB" id="A0A8J3BI76"/>
<sequence>MFNALFMKIVTNPSSILILNLLLLLGILNQTKQMKIIKLLAVVFLITVVSSCNSQGVSKKSLKTEIDSVSYAIGMDVARNVKTSVSEMDTDLFMQGFQNALDSTDLLIEQDKVQGLLSSYFRKKQDAQREKQQAEALAKAEEQYADNKLAGEKFLEENKTKPGVKTTESGLQYIVEKEGTGEKPTATSKVKVHYTGTLIDGTVFDSSVDRGKPAEFGVGQVIKGWTEGLQLMPVGSKYKFFIPQELAYGAFPRQGGPIKPFSTLIFEVELLDIVK</sequence>
<feature type="coiled-coil region" evidence="7">
    <location>
        <begin position="117"/>
        <end position="147"/>
    </location>
</feature>
<dbReference type="GO" id="GO:0003755">
    <property type="term" value="F:peptidyl-prolyl cis-trans isomerase activity"/>
    <property type="evidence" value="ECO:0007669"/>
    <property type="project" value="UniProtKB-UniRule"/>
</dbReference>
<keyword evidence="4 5" id="KW-0413">Isomerase</keyword>
<feature type="transmembrane region" description="Helical" evidence="8">
    <location>
        <begin position="39"/>
        <end position="57"/>
    </location>
</feature>
<organism evidence="10 11">
    <name type="scientific">Yeosuana aromativorans</name>
    <dbReference type="NCBI Taxonomy" id="288019"/>
    <lineage>
        <taxon>Bacteria</taxon>
        <taxon>Pseudomonadati</taxon>
        <taxon>Bacteroidota</taxon>
        <taxon>Flavobacteriia</taxon>
        <taxon>Flavobacteriales</taxon>
        <taxon>Flavobacteriaceae</taxon>
        <taxon>Yeosuana</taxon>
    </lineage>
</organism>
<feature type="transmembrane region" description="Helical" evidence="8">
    <location>
        <begin position="6"/>
        <end position="27"/>
    </location>
</feature>
<proteinExistence type="inferred from homology"/>
<reference evidence="10" key="1">
    <citation type="journal article" date="2014" name="Int. J. Syst. Evol. Microbiol.">
        <title>Complete genome sequence of Corynebacterium casei LMG S-19264T (=DSM 44701T), isolated from a smear-ripened cheese.</title>
        <authorList>
            <consortium name="US DOE Joint Genome Institute (JGI-PGF)"/>
            <person name="Walter F."/>
            <person name="Albersmeier A."/>
            <person name="Kalinowski J."/>
            <person name="Ruckert C."/>
        </authorList>
    </citation>
    <scope>NUCLEOTIDE SEQUENCE</scope>
    <source>
        <strain evidence="10">JCM 12862</strain>
    </source>
</reference>
<dbReference type="GO" id="GO:0006457">
    <property type="term" value="P:protein folding"/>
    <property type="evidence" value="ECO:0007669"/>
    <property type="project" value="InterPro"/>
</dbReference>
<reference evidence="10" key="2">
    <citation type="submission" date="2020-09" db="EMBL/GenBank/DDBJ databases">
        <authorList>
            <person name="Sun Q."/>
            <person name="Ohkuma M."/>
        </authorList>
    </citation>
    <scope>NUCLEOTIDE SEQUENCE</scope>
    <source>
        <strain evidence="10">JCM 12862</strain>
    </source>
</reference>
<evidence type="ECO:0000256" key="6">
    <source>
        <dbReference type="RuleBase" id="RU003915"/>
    </source>
</evidence>
<protein>
    <recommendedName>
        <fullName evidence="6">Peptidyl-prolyl cis-trans isomerase</fullName>
        <ecNumber evidence="6">5.2.1.8</ecNumber>
    </recommendedName>
</protein>
<dbReference type="SUPFAM" id="SSF54534">
    <property type="entry name" value="FKBP-like"/>
    <property type="match status" value="1"/>
</dbReference>
<keyword evidence="8" id="KW-0472">Membrane</keyword>
<keyword evidence="7" id="KW-0175">Coiled coil</keyword>
<name>A0A8J3BI76_9FLAO</name>
<accession>A0A8J3BI76</accession>
<dbReference type="InterPro" id="IPR036944">
    <property type="entry name" value="PPIase_FKBP_N_sf"/>
</dbReference>
<dbReference type="InterPro" id="IPR001179">
    <property type="entry name" value="PPIase_FKBP_dom"/>
</dbReference>
<dbReference type="InterPro" id="IPR000774">
    <property type="entry name" value="PPIase_FKBP_N"/>
</dbReference>